<accession>A0AAE1UQX7</accession>
<keyword evidence="2" id="KW-1133">Transmembrane helix</keyword>
<keyword evidence="2" id="KW-0812">Transmembrane</keyword>
<evidence type="ECO:0000256" key="1">
    <source>
        <dbReference type="SAM" id="MobiDB-lite"/>
    </source>
</evidence>
<dbReference type="AlphaFoldDB" id="A0AAE1UQX7"/>
<feature type="region of interest" description="Disordered" evidence="1">
    <location>
        <begin position="39"/>
        <end position="69"/>
    </location>
</feature>
<gene>
    <name evidence="3" type="ORF">RND71_039744</name>
</gene>
<name>A0AAE1UQX7_9SOLA</name>
<dbReference type="EMBL" id="JAVYJV010000022">
    <property type="protein sequence ID" value="KAK4341243.1"/>
    <property type="molecule type" value="Genomic_DNA"/>
</dbReference>
<proteinExistence type="predicted"/>
<evidence type="ECO:0000313" key="3">
    <source>
        <dbReference type="EMBL" id="KAK4341243.1"/>
    </source>
</evidence>
<keyword evidence="4" id="KW-1185">Reference proteome</keyword>
<keyword evidence="2" id="KW-0472">Membrane</keyword>
<dbReference type="Proteomes" id="UP001291623">
    <property type="component" value="Unassembled WGS sequence"/>
</dbReference>
<feature type="region of interest" description="Disordered" evidence="1">
    <location>
        <begin position="90"/>
        <end position="111"/>
    </location>
</feature>
<sequence>MRMIYLCDQTNISRCNTIFGIIKSRCEIRGLLENESKQRDYLESESPSSSSLVPPQSKFKHNPEGTTSSLINSSRVRALSDTAESPLLGIALPPNVELPGTNPDKSRPNASRKIHTKALISKGDLQVFRILRSLHLQVVSRKRLTTSNCQVDSRFDSVMEGDSSHAPRKRPKAQEMIDSPAKQVEHAKEIHRCKAEELSEAESEPTLNKYLYKSGMILAGIFVQIVVPQVFFQMAQTSRDFDAPTPSYEFSTT</sequence>
<comment type="caution">
    <text evidence="3">The sequence shown here is derived from an EMBL/GenBank/DDBJ whole genome shotgun (WGS) entry which is preliminary data.</text>
</comment>
<evidence type="ECO:0000313" key="4">
    <source>
        <dbReference type="Proteomes" id="UP001291623"/>
    </source>
</evidence>
<feature type="compositionally biased region" description="Low complexity" evidence="1">
    <location>
        <begin position="44"/>
        <end position="57"/>
    </location>
</feature>
<feature type="transmembrane region" description="Helical" evidence="2">
    <location>
        <begin position="210"/>
        <end position="232"/>
    </location>
</feature>
<reference evidence="3" key="1">
    <citation type="submission" date="2023-12" db="EMBL/GenBank/DDBJ databases">
        <title>Genome assembly of Anisodus tanguticus.</title>
        <authorList>
            <person name="Wang Y.-J."/>
        </authorList>
    </citation>
    <scope>NUCLEOTIDE SEQUENCE</scope>
    <source>
        <strain evidence="3">KB-2021</strain>
        <tissue evidence="3">Leaf</tissue>
    </source>
</reference>
<organism evidence="3 4">
    <name type="scientific">Anisodus tanguticus</name>
    <dbReference type="NCBI Taxonomy" id="243964"/>
    <lineage>
        <taxon>Eukaryota</taxon>
        <taxon>Viridiplantae</taxon>
        <taxon>Streptophyta</taxon>
        <taxon>Embryophyta</taxon>
        <taxon>Tracheophyta</taxon>
        <taxon>Spermatophyta</taxon>
        <taxon>Magnoliopsida</taxon>
        <taxon>eudicotyledons</taxon>
        <taxon>Gunneridae</taxon>
        <taxon>Pentapetalae</taxon>
        <taxon>asterids</taxon>
        <taxon>lamiids</taxon>
        <taxon>Solanales</taxon>
        <taxon>Solanaceae</taxon>
        <taxon>Solanoideae</taxon>
        <taxon>Hyoscyameae</taxon>
        <taxon>Anisodus</taxon>
    </lineage>
</organism>
<protein>
    <submittedName>
        <fullName evidence="3">Uncharacterized protein</fullName>
    </submittedName>
</protein>
<evidence type="ECO:0000256" key="2">
    <source>
        <dbReference type="SAM" id="Phobius"/>
    </source>
</evidence>